<dbReference type="EMBL" id="VANS01000001">
    <property type="protein sequence ID" value="TMM54896.1"/>
    <property type="molecule type" value="Genomic_DNA"/>
</dbReference>
<dbReference type="Proteomes" id="UP000309550">
    <property type="component" value="Unassembled WGS sequence"/>
</dbReference>
<dbReference type="AlphaFoldDB" id="A0A5S3PKW6"/>
<evidence type="ECO:0000313" key="1">
    <source>
        <dbReference type="EMBL" id="TMM54896.1"/>
    </source>
</evidence>
<sequence length="308" mass="34153">MQDTTEDLDISLADLSKDDWQRAIARVADDLGAFQPLGDAHFATFIDDDTTLLVTFETVQGIRSLSKMAQPFGWDLVKANGWSHLCVISDGDTWFRDPAVVGYFDRLVDDGFFDEFERVVFYGAGPCGYAAAAFSVAAPGATVVAIQPQATLDPCIAEWDDRFIGMRRTDFTSRYGYAPDMLDAADDAFVLYDPSQTLDAMHAALFTRPNVTKLRLRHLGGTIQTDLMDMDILFDLISEAGDGTLDAQGFARLYRARRTYPPYLRSVMAVLDRQGRAALLEALCVNVTTRMNAPRFARRLKSLLAAKS</sequence>
<reference evidence="1 2" key="1">
    <citation type="submission" date="2019-05" db="EMBL/GenBank/DDBJ databases">
        <title>Sulfitobacter sabulilitoris sp. nov., isolated from a marine sand.</title>
        <authorList>
            <person name="Yoon J.-H."/>
        </authorList>
    </citation>
    <scope>NUCLEOTIDE SEQUENCE [LARGE SCALE GENOMIC DNA]</scope>
    <source>
        <strain evidence="1 2">HSMS-29</strain>
    </source>
</reference>
<evidence type="ECO:0000313" key="2">
    <source>
        <dbReference type="Proteomes" id="UP000309550"/>
    </source>
</evidence>
<accession>A0A5S3PKW6</accession>
<gene>
    <name evidence="1" type="ORF">FDT80_04780</name>
</gene>
<organism evidence="1 2">
    <name type="scientific">Sulfitobacter sabulilitoris</name>
    <dbReference type="NCBI Taxonomy" id="2562655"/>
    <lineage>
        <taxon>Bacteria</taxon>
        <taxon>Pseudomonadati</taxon>
        <taxon>Pseudomonadota</taxon>
        <taxon>Alphaproteobacteria</taxon>
        <taxon>Rhodobacterales</taxon>
        <taxon>Roseobacteraceae</taxon>
        <taxon>Sulfitobacter</taxon>
    </lineage>
</organism>
<dbReference type="OrthoDB" id="7840273at2"/>
<proteinExistence type="predicted"/>
<protein>
    <submittedName>
        <fullName evidence="1">Phosphoadenosine phosphosulfate reductase</fullName>
    </submittedName>
</protein>
<name>A0A5S3PKW6_9RHOB</name>
<comment type="caution">
    <text evidence="1">The sequence shown here is derived from an EMBL/GenBank/DDBJ whole genome shotgun (WGS) entry which is preliminary data.</text>
</comment>
<dbReference type="RefSeq" id="WP_138661067.1">
    <property type="nucleotide sequence ID" value="NZ_VANS01000001.1"/>
</dbReference>
<keyword evidence="2" id="KW-1185">Reference proteome</keyword>